<dbReference type="Gene3D" id="3.90.550.10">
    <property type="entry name" value="Spore Coat Polysaccharide Biosynthesis Protein SpsA, Chain A"/>
    <property type="match status" value="1"/>
</dbReference>
<organism evidence="1">
    <name type="scientific">viral metagenome</name>
    <dbReference type="NCBI Taxonomy" id="1070528"/>
    <lineage>
        <taxon>unclassified sequences</taxon>
        <taxon>metagenomes</taxon>
        <taxon>organismal metagenomes</taxon>
    </lineage>
</organism>
<evidence type="ECO:0000313" key="2">
    <source>
        <dbReference type="EMBL" id="QJA62922.1"/>
    </source>
</evidence>
<dbReference type="SUPFAM" id="SSF53448">
    <property type="entry name" value="Nucleotide-diphospho-sugar transferases"/>
    <property type="match status" value="1"/>
</dbReference>
<gene>
    <name evidence="2" type="ORF">MM415B00684_0031</name>
    <name evidence="1" type="ORF">TM448A00447_0009</name>
    <name evidence="3" type="ORF">TM448B00974_0007</name>
</gene>
<evidence type="ECO:0000313" key="3">
    <source>
        <dbReference type="EMBL" id="QJH97317.1"/>
    </source>
</evidence>
<dbReference type="AlphaFoldDB" id="A0A6H1ZGD6"/>
<accession>A0A6H1ZGD6</accession>
<reference evidence="1" key="1">
    <citation type="submission" date="2020-03" db="EMBL/GenBank/DDBJ databases">
        <title>The deep terrestrial virosphere.</title>
        <authorList>
            <person name="Holmfeldt K."/>
            <person name="Nilsson E."/>
            <person name="Simone D."/>
            <person name="Lopez-Fernandez M."/>
            <person name="Wu X."/>
            <person name="de Brujin I."/>
            <person name="Lundin D."/>
            <person name="Andersson A."/>
            <person name="Bertilsson S."/>
            <person name="Dopson M."/>
        </authorList>
    </citation>
    <scope>NUCLEOTIDE SEQUENCE</scope>
    <source>
        <strain evidence="2">MM415B00684</strain>
        <strain evidence="1">TM448A00447</strain>
        <strain evidence="3">TM448B00974</strain>
    </source>
</reference>
<evidence type="ECO:0000313" key="1">
    <source>
        <dbReference type="EMBL" id="QJA46532.1"/>
    </source>
</evidence>
<proteinExistence type="predicted"/>
<dbReference type="EMBL" id="MT141485">
    <property type="protein sequence ID" value="QJA62922.1"/>
    <property type="molecule type" value="Genomic_DNA"/>
</dbReference>
<protein>
    <recommendedName>
        <fullName evidence="4">Cytidylyltransferase</fullName>
    </recommendedName>
</protein>
<sequence>MKPYLLFSARQTSSRVAQKLIRPLMGADCLFSIYLRRLKRLLATGWFCDGAVALCPADKHLWTMAEQAGAPVLERDLASIEKGAPLNVIFGVLKSVEADNVLWVNACQPFLPDSRIFTASQHPRCTAYTTRSFVPVETPSSEVRSDKFKTRVYANSFHGFARRELLSSGQYWPNEKPELVPVPPAQCIDADEELDMEIIAALMRYRLSGEVNLSW</sequence>
<dbReference type="EMBL" id="MT144014">
    <property type="protein sequence ID" value="QJA46532.1"/>
    <property type="molecule type" value="Genomic_DNA"/>
</dbReference>
<dbReference type="InterPro" id="IPR029044">
    <property type="entry name" value="Nucleotide-diphossugar_trans"/>
</dbReference>
<evidence type="ECO:0008006" key="4">
    <source>
        <dbReference type="Google" id="ProtNLM"/>
    </source>
</evidence>
<dbReference type="EMBL" id="MT144682">
    <property type="protein sequence ID" value="QJH97317.1"/>
    <property type="molecule type" value="Genomic_DNA"/>
</dbReference>
<name>A0A6H1ZGD6_9ZZZZ</name>